<evidence type="ECO:0000259" key="4">
    <source>
        <dbReference type="PROSITE" id="PS51360"/>
    </source>
</evidence>
<dbReference type="SMART" id="SM00719">
    <property type="entry name" value="Plus3"/>
    <property type="match status" value="1"/>
</dbReference>
<feature type="domain" description="Plus3" evidence="4">
    <location>
        <begin position="929"/>
        <end position="1053"/>
    </location>
</feature>
<organism evidence="5 6">
    <name type="scientific">Citrullus colocynthis</name>
    <name type="common">colocynth</name>
    <dbReference type="NCBI Taxonomy" id="252529"/>
    <lineage>
        <taxon>Eukaryota</taxon>
        <taxon>Viridiplantae</taxon>
        <taxon>Streptophyta</taxon>
        <taxon>Embryophyta</taxon>
        <taxon>Tracheophyta</taxon>
        <taxon>Spermatophyta</taxon>
        <taxon>Magnoliopsida</taxon>
        <taxon>eudicotyledons</taxon>
        <taxon>Gunneridae</taxon>
        <taxon>Pentapetalae</taxon>
        <taxon>rosids</taxon>
        <taxon>fabids</taxon>
        <taxon>Cucurbitales</taxon>
        <taxon>Cucurbitaceae</taxon>
        <taxon>Benincaseae</taxon>
        <taxon>Citrullus</taxon>
    </lineage>
</organism>
<keyword evidence="6" id="KW-1185">Reference proteome</keyword>
<dbReference type="PROSITE" id="PS50158">
    <property type="entry name" value="ZF_CCHC"/>
    <property type="match status" value="1"/>
</dbReference>
<sequence length="1053" mass="115525">MNEDYKSIEPGTDLGLGLGYTDQYIQGRLTNKSGVGANAGSMVDVKYVTTDSLSELVWSPHKGLSLRCADSSFNNRKTSILWDAAANDASFALPQSVIAEKSTSNNLLDNRTIILSQAESHLKNISEGKQTSNRTSSDDAACTTGEVQMTRGKGVGNFANETVSRAEVSVVCFKREDLQATGGVNITDAGNILVNEVLTMGKNDCSYMPVSVNRINEVSMNQGEPELEKVHHELLDMDPIGGDINEDKNITAGKVVLQPLSTFEPTVSRVTFLGKLESSAENDLQNIYDKDPGCGGSKIIVTVTDSSHEVRGSNQQEEKDNCKDRADSASPSSCGMHWLQRKGKEKALSDGDVHRRMLNDDDNSYGSVESCNSAFRTTSKRRWSFEQHLIVGNKRAKKQDDNAPGLVSNLGQDSSFMNWISNMMKGFSESIQDEAPSLDLTLAKCDVEHGGLNEEPIEKKIIAPGFSGVGFQSIFRSLYNPLMRGSEGAPIATCQAKQEAKEIEMIKNSCDLNATPIACFGESDHFGKQLLLNNENETELISGNRPTLLMQVKNSPEISCGSHQSHKTRSQENQNSCKLISGAGTGESMHSAFGKCKSNSIENVDCDLPCGKINHTTGNASDPLKSLWISRFAAKASGFMANPETCNLNTKDDSQCSMHSPRHIPCPQNHIDHHSMDDLDTAVSKEQHNAANTEVSPGHKEFKSHNEQKSISKFKSVLRSPQIRSPEAMASVFARRLGAFKHIIPSDLTVNVGHETVTCFFCGTRGHTLHNCSEITEREIEDLSRNIRFCNETVDPPCSCIRCFQLNHWAIACPLAPSRGQQQSESHASLADCYDSGELQLTSRIGSSVKPQHLEDRKVDGVASIVDDTGDPNIKTDLSLDFKVTEQVKSAAISIPKCAISRFPEKSSKGSEMVQVDSFVYKQNSDMPQVVFNAVKKLRLSRSNILKCMNSHMSLSHLDGFFLRIRLGKWEEGLGGTGYHVACIRGAQLTKNSVSVIVRGVECQVQTQYISNHDFLEDELRAWWCTASKDGSRVLPLVADLRAKVKKKKELGF</sequence>
<feature type="region of interest" description="Disordered" evidence="2">
    <location>
        <begin position="307"/>
        <end position="334"/>
    </location>
</feature>
<gene>
    <name evidence="5" type="ORF">CITCOLO1_LOCUS10674</name>
</gene>
<dbReference type="InterPro" id="IPR001878">
    <property type="entry name" value="Znf_CCHC"/>
</dbReference>
<dbReference type="PANTHER" id="PTHR38940:SF4">
    <property type="entry name" value="OS01G0775100 PROTEIN"/>
    <property type="match status" value="1"/>
</dbReference>
<evidence type="ECO:0000313" key="6">
    <source>
        <dbReference type="Proteomes" id="UP001642487"/>
    </source>
</evidence>
<evidence type="ECO:0008006" key="7">
    <source>
        <dbReference type="Google" id="ProtNLM"/>
    </source>
</evidence>
<protein>
    <recommendedName>
        <fullName evidence="7">Plus3 domain-containing protein</fullName>
    </recommendedName>
</protein>
<dbReference type="InterPro" id="IPR004343">
    <property type="entry name" value="Plus-3_dom"/>
</dbReference>
<proteinExistence type="predicted"/>
<dbReference type="Pfam" id="PF03126">
    <property type="entry name" value="Plus-3"/>
    <property type="match status" value="1"/>
</dbReference>
<dbReference type="SMART" id="SM00343">
    <property type="entry name" value="ZnF_C2HC"/>
    <property type="match status" value="2"/>
</dbReference>
<dbReference type="SUPFAM" id="SSF159042">
    <property type="entry name" value="Plus3-like"/>
    <property type="match status" value="1"/>
</dbReference>
<evidence type="ECO:0000256" key="2">
    <source>
        <dbReference type="SAM" id="MobiDB-lite"/>
    </source>
</evidence>
<dbReference type="Gene3D" id="4.10.60.10">
    <property type="entry name" value="Zinc finger, CCHC-type"/>
    <property type="match status" value="1"/>
</dbReference>
<feature type="region of interest" description="Disordered" evidence="2">
    <location>
        <begin position="557"/>
        <end position="580"/>
    </location>
</feature>
<keyword evidence="1" id="KW-0479">Metal-binding</keyword>
<evidence type="ECO:0000256" key="1">
    <source>
        <dbReference type="PROSITE-ProRule" id="PRU00047"/>
    </source>
</evidence>
<dbReference type="EMBL" id="OZ021737">
    <property type="protein sequence ID" value="CAK9318703.1"/>
    <property type="molecule type" value="Genomic_DNA"/>
</dbReference>
<name>A0ABP0YDZ3_9ROSI</name>
<reference evidence="5 6" key="1">
    <citation type="submission" date="2024-03" db="EMBL/GenBank/DDBJ databases">
        <authorList>
            <person name="Gkanogiannis A."/>
            <person name="Becerra Lopez-Lavalle L."/>
        </authorList>
    </citation>
    <scope>NUCLEOTIDE SEQUENCE [LARGE SCALE GENOMIC DNA]</scope>
</reference>
<keyword evidence="1" id="KW-0862">Zinc</keyword>
<feature type="domain" description="CCHC-type" evidence="3">
    <location>
        <begin position="759"/>
        <end position="774"/>
    </location>
</feature>
<dbReference type="PROSITE" id="PS51360">
    <property type="entry name" value="PLUS3"/>
    <property type="match status" value="1"/>
</dbReference>
<dbReference type="InterPro" id="IPR036128">
    <property type="entry name" value="Plus3-like_sf"/>
</dbReference>
<dbReference type="Proteomes" id="UP001642487">
    <property type="component" value="Chromosome 3"/>
</dbReference>
<evidence type="ECO:0000259" key="3">
    <source>
        <dbReference type="PROSITE" id="PS50158"/>
    </source>
</evidence>
<accession>A0ABP0YDZ3</accession>
<feature type="compositionally biased region" description="Basic and acidic residues" evidence="2">
    <location>
        <begin position="307"/>
        <end position="327"/>
    </location>
</feature>
<dbReference type="Gene3D" id="3.90.70.200">
    <property type="entry name" value="Plus-3 domain"/>
    <property type="match status" value="1"/>
</dbReference>
<dbReference type="PANTHER" id="PTHR38940">
    <property type="entry name" value="PLUS3 DOMAIN-CONTAINING PROTEIN"/>
    <property type="match status" value="1"/>
</dbReference>
<evidence type="ECO:0000313" key="5">
    <source>
        <dbReference type="EMBL" id="CAK9318703.1"/>
    </source>
</evidence>
<keyword evidence="1" id="KW-0863">Zinc-finger</keyword>